<reference evidence="1 2" key="2">
    <citation type="journal article" date="2022" name="Mol. Ecol. Resour.">
        <title>The genomes of chicory, endive, great burdock and yacon provide insights into Asteraceae paleo-polyploidization history and plant inulin production.</title>
        <authorList>
            <person name="Fan W."/>
            <person name="Wang S."/>
            <person name="Wang H."/>
            <person name="Wang A."/>
            <person name="Jiang F."/>
            <person name="Liu H."/>
            <person name="Zhao H."/>
            <person name="Xu D."/>
            <person name="Zhang Y."/>
        </authorList>
    </citation>
    <scope>NUCLEOTIDE SEQUENCE [LARGE SCALE GENOMIC DNA]</scope>
    <source>
        <strain evidence="2">cv. Punajuju</strain>
        <tissue evidence="1">Leaves</tissue>
    </source>
</reference>
<accession>A0ACB9DWI1</accession>
<organism evidence="1 2">
    <name type="scientific">Cichorium intybus</name>
    <name type="common">Chicory</name>
    <dbReference type="NCBI Taxonomy" id="13427"/>
    <lineage>
        <taxon>Eukaryota</taxon>
        <taxon>Viridiplantae</taxon>
        <taxon>Streptophyta</taxon>
        <taxon>Embryophyta</taxon>
        <taxon>Tracheophyta</taxon>
        <taxon>Spermatophyta</taxon>
        <taxon>Magnoliopsida</taxon>
        <taxon>eudicotyledons</taxon>
        <taxon>Gunneridae</taxon>
        <taxon>Pentapetalae</taxon>
        <taxon>asterids</taxon>
        <taxon>campanulids</taxon>
        <taxon>Asterales</taxon>
        <taxon>Asteraceae</taxon>
        <taxon>Cichorioideae</taxon>
        <taxon>Cichorieae</taxon>
        <taxon>Cichoriinae</taxon>
        <taxon>Cichorium</taxon>
    </lineage>
</organism>
<proteinExistence type="predicted"/>
<name>A0ACB9DWI1_CICIN</name>
<evidence type="ECO:0000313" key="2">
    <source>
        <dbReference type="Proteomes" id="UP001055811"/>
    </source>
</evidence>
<keyword evidence="2" id="KW-1185">Reference proteome</keyword>
<comment type="caution">
    <text evidence="1">The sequence shown here is derived from an EMBL/GenBank/DDBJ whole genome shotgun (WGS) entry which is preliminary data.</text>
</comment>
<evidence type="ECO:0000313" key="1">
    <source>
        <dbReference type="EMBL" id="KAI3750597.1"/>
    </source>
</evidence>
<reference evidence="2" key="1">
    <citation type="journal article" date="2022" name="Mol. Ecol. Resour.">
        <title>The genomes of chicory, endive, great burdock and yacon provide insights into Asteraceae palaeo-polyploidization history and plant inulin production.</title>
        <authorList>
            <person name="Fan W."/>
            <person name="Wang S."/>
            <person name="Wang H."/>
            <person name="Wang A."/>
            <person name="Jiang F."/>
            <person name="Liu H."/>
            <person name="Zhao H."/>
            <person name="Xu D."/>
            <person name="Zhang Y."/>
        </authorList>
    </citation>
    <scope>NUCLEOTIDE SEQUENCE [LARGE SCALE GENOMIC DNA]</scope>
    <source>
        <strain evidence="2">cv. Punajuju</strain>
    </source>
</reference>
<gene>
    <name evidence="1" type="ORF">L2E82_21278</name>
</gene>
<sequence>MALNIAVKFHLLPLSTLLLPLLDPILPTSDTDPNSWYCCEHLNKQPSLPAEADASTESTVARNRVDEVKVRPLHGWRKGHHQTPSRRNYR</sequence>
<dbReference type="Proteomes" id="UP001055811">
    <property type="component" value="Linkage Group LG04"/>
</dbReference>
<dbReference type="EMBL" id="CM042012">
    <property type="protein sequence ID" value="KAI3750597.1"/>
    <property type="molecule type" value="Genomic_DNA"/>
</dbReference>
<protein>
    <submittedName>
        <fullName evidence="1">Uncharacterized protein</fullName>
    </submittedName>
</protein>